<keyword evidence="2" id="KW-0812">Transmembrane</keyword>
<dbReference type="Pfam" id="PF01381">
    <property type="entry name" value="HTH_3"/>
    <property type="match status" value="1"/>
</dbReference>
<keyword evidence="2" id="KW-1133">Transmembrane helix</keyword>
<accession>A0A6N7S809</accession>
<evidence type="ECO:0000256" key="2">
    <source>
        <dbReference type="SAM" id="Phobius"/>
    </source>
</evidence>
<dbReference type="SMART" id="SM00530">
    <property type="entry name" value="HTH_XRE"/>
    <property type="match status" value="1"/>
</dbReference>
<proteinExistence type="predicted"/>
<gene>
    <name evidence="5" type="ORF">GKD88_17425</name>
    <name evidence="4" type="ORF">GKE08_11725</name>
</gene>
<dbReference type="InterPro" id="IPR010982">
    <property type="entry name" value="Lambda_DNA-bd_dom_sf"/>
</dbReference>
<reference evidence="6 7" key="1">
    <citation type="journal article" date="2019" name="Nat. Med.">
        <title>A library of human gut bacterial isolates paired with longitudinal multiomics data enables mechanistic microbiome research.</title>
        <authorList>
            <person name="Poyet M."/>
            <person name="Groussin M."/>
            <person name="Gibbons S.M."/>
            <person name="Avila-Pacheco J."/>
            <person name="Jiang X."/>
            <person name="Kearney S.M."/>
            <person name="Perrotta A.R."/>
            <person name="Berdy B."/>
            <person name="Zhao S."/>
            <person name="Lieberman T.D."/>
            <person name="Swanson P.K."/>
            <person name="Smith M."/>
            <person name="Roesemann S."/>
            <person name="Alexander J.E."/>
            <person name="Rich S.A."/>
            <person name="Livny J."/>
            <person name="Vlamakis H."/>
            <person name="Clish C."/>
            <person name="Bullock K."/>
            <person name="Deik A."/>
            <person name="Scott J."/>
            <person name="Pierce K.A."/>
            <person name="Xavier R.J."/>
            <person name="Alm E.J."/>
        </authorList>
    </citation>
    <scope>NUCLEOTIDE SEQUENCE [LARGE SCALE GENOMIC DNA]</scope>
    <source>
        <strain evidence="4 6">BIOML-A4</strain>
        <strain evidence="5 7">BIOML-A5</strain>
    </source>
</reference>
<dbReference type="EMBL" id="WKPJ01000018">
    <property type="protein sequence ID" value="MSA89997.1"/>
    <property type="molecule type" value="Genomic_DNA"/>
</dbReference>
<dbReference type="SUPFAM" id="SSF47413">
    <property type="entry name" value="lambda repressor-like DNA-binding domains"/>
    <property type="match status" value="1"/>
</dbReference>
<evidence type="ECO:0000313" key="4">
    <source>
        <dbReference type="EMBL" id="MSA89997.1"/>
    </source>
</evidence>
<keyword evidence="1" id="KW-0238">DNA-binding</keyword>
<evidence type="ECO:0000256" key="1">
    <source>
        <dbReference type="ARBA" id="ARBA00023125"/>
    </source>
</evidence>
<protein>
    <submittedName>
        <fullName evidence="4">Helix-turn-helix domain-containing protein</fullName>
    </submittedName>
</protein>
<evidence type="ECO:0000313" key="7">
    <source>
        <dbReference type="Proteomes" id="UP000480929"/>
    </source>
</evidence>
<keyword evidence="2" id="KW-0472">Membrane</keyword>
<dbReference type="Proteomes" id="UP000433575">
    <property type="component" value="Unassembled WGS sequence"/>
</dbReference>
<evidence type="ECO:0000259" key="3">
    <source>
        <dbReference type="PROSITE" id="PS50943"/>
    </source>
</evidence>
<dbReference type="AlphaFoldDB" id="A0A6N7S809"/>
<sequence>MEFYQKLQELRKQKNLTQEELSEILFVSRTAISKWESGRGYPSIESLKAIAEFFGITIDELLSNRELISIAEKDSHQKTQHMRDLMLALIDCSAGMLLIIPLFGKQDGDIIRQVSLLSLQDTPLFIKTAFLAIIFFIVACGIAELALQNCTFPLWTKAKTGLSMILTSLSVVIFIATLEPYAAFFTFVLLVIKGILLLKRP</sequence>
<keyword evidence="7" id="KW-1185">Reference proteome</keyword>
<dbReference type="GO" id="GO:0003677">
    <property type="term" value="F:DNA binding"/>
    <property type="evidence" value="ECO:0007669"/>
    <property type="project" value="UniProtKB-KW"/>
</dbReference>
<dbReference type="Gene3D" id="1.10.260.40">
    <property type="entry name" value="lambda repressor-like DNA-binding domains"/>
    <property type="match status" value="1"/>
</dbReference>
<dbReference type="PROSITE" id="PS50943">
    <property type="entry name" value="HTH_CROC1"/>
    <property type="match status" value="1"/>
</dbReference>
<dbReference type="PANTHER" id="PTHR46558">
    <property type="entry name" value="TRACRIPTIONAL REGULATORY PROTEIN-RELATED-RELATED"/>
    <property type="match status" value="1"/>
</dbReference>
<feature type="transmembrane region" description="Helical" evidence="2">
    <location>
        <begin position="181"/>
        <end position="198"/>
    </location>
</feature>
<dbReference type="PANTHER" id="PTHR46558:SF4">
    <property type="entry name" value="DNA-BIDING PHAGE PROTEIN"/>
    <property type="match status" value="1"/>
</dbReference>
<dbReference type="CDD" id="cd00093">
    <property type="entry name" value="HTH_XRE"/>
    <property type="match status" value="1"/>
</dbReference>
<evidence type="ECO:0000313" key="5">
    <source>
        <dbReference type="EMBL" id="MSC34903.1"/>
    </source>
</evidence>
<dbReference type="InterPro" id="IPR001387">
    <property type="entry name" value="Cro/C1-type_HTH"/>
</dbReference>
<comment type="caution">
    <text evidence="4">The sequence shown here is derived from an EMBL/GenBank/DDBJ whole genome shotgun (WGS) entry which is preliminary data.</text>
</comment>
<evidence type="ECO:0000313" key="6">
    <source>
        <dbReference type="Proteomes" id="UP000433575"/>
    </source>
</evidence>
<organism evidence="4 6">
    <name type="scientific">Holdemania massiliensis</name>
    <dbReference type="NCBI Taxonomy" id="1468449"/>
    <lineage>
        <taxon>Bacteria</taxon>
        <taxon>Bacillati</taxon>
        <taxon>Bacillota</taxon>
        <taxon>Erysipelotrichia</taxon>
        <taxon>Erysipelotrichales</taxon>
        <taxon>Erysipelotrichaceae</taxon>
        <taxon>Holdemania</taxon>
    </lineage>
</organism>
<feature type="transmembrane region" description="Helical" evidence="2">
    <location>
        <begin position="85"/>
        <end position="104"/>
    </location>
</feature>
<dbReference type="Proteomes" id="UP000480929">
    <property type="component" value="Unassembled WGS sequence"/>
</dbReference>
<feature type="transmembrane region" description="Helical" evidence="2">
    <location>
        <begin position="124"/>
        <end position="146"/>
    </location>
</feature>
<feature type="transmembrane region" description="Helical" evidence="2">
    <location>
        <begin position="158"/>
        <end position="175"/>
    </location>
</feature>
<dbReference type="EMBL" id="WKPI01000048">
    <property type="protein sequence ID" value="MSC34903.1"/>
    <property type="molecule type" value="Genomic_DNA"/>
</dbReference>
<feature type="domain" description="HTH cro/C1-type" evidence="3">
    <location>
        <begin position="7"/>
        <end position="61"/>
    </location>
</feature>
<dbReference type="RefSeq" id="WP_154239134.1">
    <property type="nucleotide sequence ID" value="NZ_CALJPI010000045.1"/>
</dbReference>
<dbReference type="OrthoDB" id="9801008at2"/>
<name>A0A6N7S809_9FIRM</name>